<dbReference type="AlphaFoldDB" id="A0A7I8KEN4"/>
<dbReference type="InterPro" id="IPR000315">
    <property type="entry name" value="Znf_B-box"/>
</dbReference>
<dbReference type="PANTHER" id="PTHR31065:SF90">
    <property type="entry name" value="(WILD MALAYSIAN BANANA) HYPOTHETICAL PROTEIN"/>
    <property type="match status" value="1"/>
</dbReference>
<feature type="compositionally biased region" description="Polar residues" evidence="2">
    <location>
        <begin position="158"/>
        <end position="167"/>
    </location>
</feature>
<keyword evidence="5" id="KW-1185">Reference proteome</keyword>
<dbReference type="Pfam" id="PF04640">
    <property type="entry name" value="PLATZ"/>
    <property type="match status" value="1"/>
</dbReference>
<sequence length="195" mass="21606">MPQWVGRLLRSRFFGLCEKHEELRKSELNMYCIECNASLCGHCLSPPSICRYVYHDVIRSRDLKKFVDCSKVQTFVVNGAKVLFLNPKRQAKPATNGSNGGHLCLACRRPVPDPNRYCSLACKVNYAGAGQTPGINDDKCRFVRSLRSRAIKKADSSAAVSSLQHPDSNGGDAPAAASKRGAHKRKGVPRRSHFF</sequence>
<accession>A0A7I8KEN4</accession>
<keyword evidence="1" id="KW-0863">Zinc-finger</keyword>
<evidence type="ECO:0000313" key="5">
    <source>
        <dbReference type="Proteomes" id="UP000663760"/>
    </source>
</evidence>
<dbReference type="InterPro" id="IPR006734">
    <property type="entry name" value="PLATZ"/>
</dbReference>
<keyword evidence="1" id="KW-0479">Metal-binding</keyword>
<feature type="domain" description="B box-type" evidence="3">
    <location>
        <begin position="16"/>
        <end position="60"/>
    </location>
</feature>
<proteinExistence type="predicted"/>
<name>A0A7I8KEN4_SPIIN</name>
<keyword evidence="1" id="KW-0862">Zinc</keyword>
<dbReference type="Proteomes" id="UP000663760">
    <property type="component" value="Chromosome 5"/>
</dbReference>
<dbReference type="PROSITE" id="PS50119">
    <property type="entry name" value="ZF_BBOX"/>
    <property type="match status" value="1"/>
</dbReference>
<reference evidence="4" key="1">
    <citation type="submission" date="2020-02" db="EMBL/GenBank/DDBJ databases">
        <authorList>
            <person name="Scholz U."/>
            <person name="Mascher M."/>
            <person name="Fiebig A."/>
        </authorList>
    </citation>
    <scope>NUCLEOTIDE SEQUENCE</scope>
</reference>
<dbReference type="GO" id="GO:0008270">
    <property type="term" value="F:zinc ion binding"/>
    <property type="evidence" value="ECO:0007669"/>
    <property type="project" value="UniProtKB-KW"/>
</dbReference>
<evidence type="ECO:0000256" key="2">
    <source>
        <dbReference type="SAM" id="MobiDB-lite"/>
    </source>
</evidence>
<feature type="compositionally biased region" description="Basic residues" evidence="2">
    <location>
        <begin position="180"/>
        <end position="195"/>
    </location>
</feature>
<evidence type="ECO:0000259" key="3">
    <source>
        <dbReference type="PROSITE" id="PS50119"/>
    </source>
</evidence>
<feature type="region of interest" description="Disordered" evidence="2">
    <location>
        <begin position="155"/>
        <end position="195"/>
    </location>
</feature>
<dbReference type="EMBL" id="LR746268">
    <property type="protein sequence ID" value="CAA7395684.1"/>
    <property type="molecule type" value="Genomic_DNA"/>
</dbReference>
<organism evidence="4 5">
    <name type="scientific">Spirodela intermedia</name>
    <name type="common">Intermediate duckweed</name>
    <dbReference type="NCBI Taxonomy" id="51605"/>
    <lineage>
        <taxon>Eukaryota</taxon>
        <taxon>Viridiplantae</taxon>
        <taxon>Streptophyta</taxon>
        <taxon>Embryophyta</taxon>
        <taxon>Tracheophyta</taxon>
        <taxon>Spermatophyta</taxon>
        <taxon>Magnoliopsida</taxon>
        <taxon>Liliopsida</taxon>
        <taxon>Araceae</taxon>
        <taxon>Lemnoideae</taxon>
        <taxon>Spirodela</taxon>
    </lineage>
</organism>
<dbReference type="PANTHER" id="PTHR31065">
    <property type="entry name" value="PLATZ TRANSCRIPTION FACTOR FAMILY PROTEIN"/>
    <property type="match status" value="1"/>
</dbReference>
<evidence type="ECO:0000313" key="4">
    <source>
        <dbReference type="EMBL" id="CAA7395684.1"/>
    </source>
</evidence>
<protein>
    <recommendedName>
        <fullName evidence="3">B box-type domain-containing protein</fullName>
    </recommendedName>
</protein>
<evidence type="ECO:0000256" key="1">
    <source>
        <dbReference type="PROSITE-ProRule" id="PRU00024"/>
    </source>
</evidence>
<dbReference type="OrthoDB" id="724537at2759"/>
<gene>
    <name evidence="4" type="ORF">SI8410_05006347</name>
</gene>